<evidence type="ECO:0000313" key="2">
    <source>
        <dbReference type="Proteomes" id="UP000465360"/>
    </source>
</evidence>
<accession>A0A7I9YYI3</accession>
<organism evidence="1 2">
    <name type="scientific">Mycobacterium bourgelatii</name>
    <dbReference type="NCBI Taxonomy" id="1273442"/>
    <lineage>
        <taxon>Bacteria</taxon>
        <taxon>Bacillati</taxon>
        <taxon>Actinomycetota</taxon>
        <taxon>Actinomycetes</taxon>
        <taxon>Mycobacteriales</taxon>
        <taxon>Mycobacteriaceae</taxon>
        <taxon>Mycobacterium</taxon>
    </lineage>
</organism>
<dbReference type="AlphaFoldDB" id="A0A7I9YYI3"/>
<dbReference type="EMBL" id="BLKZ01000002">
    <property type="protein sequence ID" value="GFG93799.1"/>
    <property type="molecule type" value="Genomic_DNA"/>
</dbReference>
<dbReference type="RefSeq" id="WP_240355960.1">
    <property type="nucleotide sequence ID" value="NZ_BLKZ01000002.1"/>
</dbReference>
<gene>
    <name evidence="1" type="ORF">MBOU_58410</name>
</gene>
<dbReference type="Proteomes" id="UP000465360">
    <property type="component" value="Unassembled WGS sequence"/>
</dbReference>
<evidence type="ECO:0000313" key="1">
    <source>
        <dbReference type="EMBL" id="GFG93799.1"/>
    </source>
</evidence>
<protein>
    <submittedName>
        <fullName evidence="1">Uncharacterized protein</fullName>
    </submittedName>
</protein>
<keyword evidence="2" id="KW-1185">Reference proteome</keyword>
<sequence length="469" mass="50953">MGWWILGLVAVALTAGIIYAIWVARTNGKIPEDTRVAIREAKRLRSEWRRARKQHARDVEQARLHLQNLQDVKGRRLGAAGGITLYERWISTPQSSGSLIGVKATAADESSVTVSQRLTATRMVTLGVFSLAAPKKTEKVHGSAYIVIEGPEVSGVGVIEATSYNSTPGPAAFSFAAQVNNAARAAAANAPLLPRLIAKAKQDFAAAENDPKVIDAEIAYTKAVAALPREYRQKFGDVRLDAAASAPPRQQVSDKQRRIVTLGKENAARMESVLSAVKAVTQSEAAREGWLGDVDFSADIQQIADSFEKAHSLHELAKTLSSLEKPSAEDHRILAEATTTAADLERAAIERVDLIKKCAIEAQQIDKSFQTDREDARVAEQRAELHAKLAAMLYGIEATPDPTPTSSAVDAVMARVQAYREIKSQIQQAREKTTKVRCAKCKHTQQVPISANTFQCTNCNAKLKRAKSS</sequence>
<proteinExistence type="predicted"/>
<comment type="caution">
    <text evidence="1">The sequence shown here is derived from an EMBL/GenBank/DDBJ whole genome shotgun (WGS) entry which is preliminary data.</text>
</comment>
<name>A0A7I9YYI3_MYCBU</name>
<reference evidence="1 2" key="1">
    <citation type="journal article" date="2019" name="Emerg. Microbes Infect.">
        <title>Comprehensive subspecies identification of 175 nontuberculous mycobacteria species based on 7547 genomic profiles.</title>
        <authorList>
            <person name="Matsumoto Y."/>
            <person name="Kinjo T."/>
            <person name="Motooka D."/>
            <person name="Nabeya D."/>
            <person name="Jung N."/>
            <person name="Uechi K."/>
            <person name="Horii T."/>
            <person name="Iida T."/>
            <person name="Fujita J."/>
            <person name="Nakamura S."/>
        </authorList>
    </citation>
    <scope>NUCLEOTIDE SEQUENCE [LARGE SCALE GENOMIC DNA]</scope>
    <source>
        <strain evidence="1 2">JCM 30725</strain>
    </source>
</reference>